<comment type="caution">
    <text evidence="2">The sequence shown here is derived from an EMBL/GenBank/DDBJ whole genome shotgun (WGS) entry which is preliminary data.</text>
</comment>
<reference evidence="2" key="2">
    <citation type="submission" date="2004-02" db="EMBL/GenBank/DDBJ databases">
        <authorList>
            <consortium name="Genoscope"/>
            <consortium name="Whitehead Institute Centre for Genome Research"/>
        </authorList>
    </citation>
    <scope>NUCLEOTIDE SEQUENCE</scope>
</reference>
<protein>
    <submittedName>
        <fullName evidence="2">(spotted green pufferfish) hypothetical protein</fullName>
    </submittedName>
</protein>
<dbReference type="KEGG" id="tng:GSTEN00012823G001"/>
<organism evidence="2">
    <name type="scientific">Tetraodon nigroviridis</name>
    <name type="common">Spotted green pufferfish</name>
    <name type="synonym">Chelonodon nigroviridis</name>
    <dbReference type="NCBI Taxonomy" id="99883"/>
    <lineage>
        <taxon>Eukaryota</taxon>
        <taxon>Metazoa</taxon>
        <taxon>Chordata</taxon>
        <taxon>Craniata</taxon>
        <taxon>Vertebrata</taxon>
        <taxon>Euteleostomi</taxon>
        <taxon>Actinopterygii</taxon>
        <taxon>Neopterygii</taxon>
        <taxon>Teleostei</taxon>
        <taxon>Neoteleostei</taxon>
        <taxon>Acanthomorphata</taxon>
        <taxon>Eupercaria</taxon>
        <taxon>Tetraodontiformes</taxon>
        <taxon>Tetradontoidea</taxon>
        <taxon>Tetraodontidae</taxon>
        <taxon>Tetraodon</taxon>
    </lineage>
</organism>
<feature type="chain" id="PRO_5004244321" evidence="1">
    <location>
        <begin position="17"/>
        <end position="28"/>
    </location>
</feature>
<gene>
    <name evidence="2" type="ORF">GSTENG00012823001</name>
</gene>
<sequence>MGWISLICAQVHLVCTCVLARRSVPQTN</sequence>
<dbReference type="AlphaFoldDB" id="Q4STQ9"/>
<evidence type="ECO:0000256" key="1">
    <source>
        <dbReference type="SAM" id="SignalP"/>
    </source>
</evidence>
<feature type="signal peptide" evidence="1">
    <location>
        <begin position="1"/>
        <end position="16"/>
    </location>
</feature>
<keyword evidence="1" id="KW-0732">Signal</keyword>
<evidence type="ECO:0000313" key="2">
    <source>
        <dbReference type="EMBL" id="CAF95973.1"/>
    </source>
</evidence>
<name>Q4STQ9_TETNG</name>
<proteinExistence type="predicted"/>
<accession>Q4STQ9</accession>
<dbReference type="EMBL" id="CAAE01014123">
    <property type="protein sequence ID" value="CAF95973.1"/>
    <property type="molecule type" value="Genomic_DNA"/>
</dbReference>
<reference evidence="2" key="1">
    <citation type="journal article" date="2004" name="Nature">
        <title>Genome duplication in the teleost fish Tetraodon nigroviridis reveals the early vertebrate proto-karyotype.</title>
        <authorList>
            <person name="Jaillon O."/>
            <person name="Aury J.-M."/>
            <person name="Brunet F."/>
            <person name="Petit J.-L."/>
            <person name="Stange-Thomann N."/>
            <person name="Mauceli E."/>
            <person name="Bouneau L."/>
            <person name="Fischer C."/>
            <person name="Ozouf-Costaz C."/>
            <person name="Bernot A."/>
            <person name="Nicaud S."/>
            <person name="Jaffe D."/>
            <person name="Fisher S."/>
            <person name="Lutfalla G."/>
            <person name="Dossat C."/>
            <person name="Segurens B."/>
            <person name="Dasilva C."/>
            <person name="Salanoubat M."/>
            <person name="Levy M."/>
            <person name="Boudet N."/>
            <person name="Castellano S."/>
            <person name="Anthouard V."/>
            <person name="Jubin C."/>
            <person name="Castelli V."/>
            <person name="Katinka M."/>
            <person name="Vacherie B."/>
            <person name="Biemont C."/>
            <person name="Skalli Z."/>
            <person name="Cattolico L."/>
            <person name="Poulain J."/>
            <person name="De Berardinis V."/>
            <person name="Cruaud C."/>
            <person name="Duprat S."/>
            <person name="Brottier P."/>
            <person name="Coutanceau J.-P."/>
            <person name="Gouzy J."/>
            <person name="Parra G."/>
            <person name="Lardier G."/>
            <person name="Chapple C."/>
            <person name="McKernan K.J."/>
            <person name="McEwan P."/>
            <person name="Bosak S."/>
            <person name="Kellis M."/>
            <person name="Volff J.-N."/>
            <person name="Guigo R."/>
            <person name="Zody M.C."/>
            <person name="Mesirov J."/>
            <person name="Lindblad-Toh K."/>
            <person name="Birren B."/>
            <person name="Nusbaum C."/>
            <person name="Kahn D."/>
            <person name="Robinson-Rechavi M."/>
            <person name="Laudet V."/>
            <person name="Schachter V."/>
            <person name="Quetier F."/>
            <person name="Saurin W."/>
            <person name="Scarpelli C."/>
            <person name="Wincker P."/>
            <person name="Lander E.S."/>
            <person name="Weissenbach J."/>
            <person name="Roest Crollius H."/>
        </authorList>
    </citation>
    <scope>NUCLEOTIDE SEQUENCE [LARGE SCALE GENOMIC DNA]</scope>
</reference>